<dbReference type="GO" id="GO:0008897">
    <property type="term" value="F:holo-[acyl-carrier-protein] synthase activity"/>
    <property type="evidence" value="ECO:0007669"/>
    <property type="project" value="UniProtKB-EC"/>
</dbReference>
<organism evidence="12">
    <name type="scientific">Thrips palmi</name>
    <name type="common">Melon thrips</name>
    <dbReference type="NCBI Taxonomy" id="161013"/>
    <lineage>
        <taxon>Eukaryota</taxon>
        <taxon>Metazoa</taxon>
        <taxon>Ecdysozoa</taxon>
        <taxon>Arthropoda</taxon>
        <taxon>Hexapoda</taxon>
        <taxon>Insecta</taxon>
        <taxon>Pterygota</taxon>
        <taxon>Neoptera</taxon>
        <taxon>Paraneoptera</taxon>
        <taxon>Thysanoptera</taxon>
        <taxon>Terebrantia</taxon>
        <taxon>Thripoidea</taxon>
        <taxon>Thripidae</taxon>
        <taxon>Thrips</taxon>
    </lineage>
</organism>
<dbReference type="InterPro" id="IPR055066">
    <property type="entry name" value="AASDHPPT_N"/>
</dbReference>
<dbReference type="GO" id="GO:0005829">
    <property type="term" value="C:cytosol"/>
    <property type="evidence" value="ECO:0007669"/>
    <property type="project" value="TreeGrafter"/>
</dbReference>
<evidence type="ECO:0000256" key="4">
    <source>
        <dbReference type="ARBA" id="ARBA00022679"/>
    </source>
</evidence>
<accession>A0A6P8YA79</accession>
<dbReference type="InterPro" id="IPR008278">
    <property type="entry name" value="4-PPantetheinyl_Trfase_dom"/>
</dbReference>
<dbReference type="InterPro" id="IPR037143">
    <property type="entry name" value="4-PPantetheinyl_Trfase_dom_sf"/>
</dbReference>
<evidence type="ECO:0000256" key="3">
    <source>
        <dbReference type="ARBA" id="ARBA00016301"/>
    </source>
</evidence>
<dbReference type="Proteomes" id="UP000515158">
    <property type="component" value="Unplaced"/>
</dbReference>
<evidence type="ECO:0000256" key="2">
    <source>
        <dbReference type="ARBA" id="ARBA00013172"/>
    </source>
</evidence>
<dbReference type="Pfam" id="PF22624">
    <property type="entry name" value="AASDHPPT_N"/>
    <property type="match status" value="1"/>
</dbReference>
<protein>
    <recommendedName>
        <fullName evidence="3">L-aminoadipate-semialdehyde dehydrogenase-phosphopantetheinyl transferase</fullName>
        <ecNumber evidence="2">2.7.8.7</ecNumber>
    </recommendedName>
    <alternativeName>
        <fullName evidence="5">4'-phosphopantetheinyl transferase</fullName>
    </alternativeName>
    <alternativeName>
        <fullName evidence="6">Alpha-aminoadipic semialdehyde dehydrogenase-phosphopantetheinyl transferase</fullName>
    </alternativeName>
</protein>
<dbReference type="Gene3D" id="3.90.470.20">
    <property type="entry name" value="4'-phosphopantetheinyl transferase domain"/>
    <property type="match status" value="2"/>
</dbReference>
<dbReference type="SUPFAM" id="SSF56214">
    <property type="entry name" value="4'-phosphopantetheinyl transferase"/>
    <property type="match status" value="2"/>
</dbReference>
<gene>
    <name evidence="12" type="primary">LOC117640824</name>
</gene>
<dbReference type="FunCoup" id="A0A6P8YA79">
    <property type="interactions" value="772"/>
</dbReference>
<evidence type="ECO:0000259" key="10">
    <source>
        <dbReference type="Pfam" id="PF22624"/>
    </source>
</evidence>
<dbReference type="RefSeq" id="XP_034233635.1">
    <property type="nucleotide sequence ID" value="XM_034377744.1"/>
</dbReference>
<comment type="similarity">
    <text evidence="1">Belongs to the P-Pant transferase superfamily. AcpS family.</text>
</comment>
<sequence length="284" mass="32443">MTEASSIRWAFNTKEWDPSVQEWLIATSSIPLEEKERIQKFVFKADAKASIAGCLMSRKFAHLATGEPYDKLTLVRNEAGRPYLKYAKHHLDFNVSHQGNFTVFAGEKGNDVNVGVDIVKFENKTGFELAELFRLMKNSFTSDEWNTILRPDSEEKKSAMFFRHWCLKESYVKATGVGICMDLQKISFKVNTESLSSERPCTDTVVEINKVDNTSWKFHEWLLDPEHCVAVALSHNDPLTTPPVPFTMLSWADLVQEAKPLLPPDMINCELFMRKKESVRSLDA</sequence>
<dbReference type="KEGG" id="tpal:117640824"/>
<dbReference type="GeneID" id="117640824"/>
<evidence type="ECO:0000256" key="8">
    <source>
        <dbReference type="ARBA" id="ARBA00048794"/>
    </source>
</evidence>
<name>A0A6P8YA79_THRPL</name>
<dbReference type="OrthoDB" id="26719at2759"/>
<dbReference type="PANTHER" id="PTHR12215:SF10">
    <property type="entry name" value="L-AMINOADIPATE-SEMIALDEHYDE DEHYDROGENASE-PHOSPHOPANTETHEINYL TRANSFERASE"/>
    <property type="match status" value="1"/>
</dbReference>
<evidence type="ECO:0000259" key="9">
    <source>
        <dbReference type="Pfam" id="PF01648"/>
    </source>
</evidence>
<evidence type="ECO:0000313" key="12">
    <source>
        <dbReference type="RefSeq" id="XP_034233635.1"/>
    </source>
</evidence>
<dbReference type="InterPro" id="IPR050559">
    <property type="entry name" value="P-Pant_transferase_sf"/>
</dbReference>
<proteinExistence type="inferred from homology"/>
<keyword evidence="11" id="KW-1185">Reference proteome</keyword>
<dbReference type="EC" id="2.7.8.7" evidence="2"/>
<dbReference type="PANTHER" id="PTHR12215">
    <property type="entry name" value="PHOSPHOPANTETHEINE TRANSFERASE"/>
    <property type="match status" value="1"/>
</dbReference>
<evidence type="ECO:0000313" key="11">
    <source>
        <dbReference type="Proteomes" id="UP000515158"/>
    </source>
</evidence>
<comment type="catalytic activity">
    <reaction evidence="7">
        <text>apo-[ACP] + CoA = holo-[ACP] + adenosine 3',5'-bisphosphate + H(+)</text>
        <dbReference type="Rhea" id="RHEA:12068"/>
        <dbReference type="Rhea" id="RHEA-COMP:9685"/>
        <dbReference type="Rhea" id="RHEA-COMP:9690"/>
        <dbReference type="ChEBI" id="CHEBI:15378"/>
        <dbReference type="ChEBI" id="CHEBI:29999"/>
        <dbReference type="ChEBI" id="CHEBI:57287"/>
        <dbReference type="ChEBI" id="CHEBI:58343"/>
        <dbReference type="ChEBI" id="CHEBI:64479"/>
        <dbReference type="EC" id="2.7.8.7"/>
    </reaction>
    <physiologicalReaction direction="left-to-right" evidence="7">
        <dbReference type="Rhea" id="RHEA:12069"/>
    </physiologicalReaction>
</comment>
<dbReference type="FunFam" id="3.90.470.20:FF:000003">
    <property type="entry name" value="L-aminoadipate-semialdehyde dehydrogenase-phosphopantetheinyl transferase"/>
    <property type="match status" value="1"/>
</dbReference>
<dbReference type="Pfam" id="PF01648">
    <property type="entry name" value="ACPS"/>
    <property type="match status" value="1"/>
</dbReference>
<dbReference type="GO" id="GO:0019878">
    <property type="term" value="P:lysine biosynthetic process via aminoadipic acid"/>
    <property type="evidence" value="ECO:0007669"/>
    <property type="project" value="TreeGrafter"/>
</dbReference>
<dbReference type="InParanoid" id="A0A6P8YA79"/>
<evidence type="ECO:0000256" key="5">
    <source>
        <dbReference type="ARBA" id="ARBA00030484"/>
    </source>
</evidence>
<dbReference type="GO" id="GO:0000287">
    <property type="term" value="F:magnesium ion binding"/>
    <property type="evidence" value="ECO:0007669"/>
    <property type="project" value="InterPro"/>
</dbReference>
<dbReference type="AlphaFoldDB" id="A0A6P8YA79"/>
<feature type="domain" description="4'-phosphopantetheinyl transferase" evidence="9">
    <location>
        <begin position="114"/>
        <end position="231"/>
    </location>
</feature>
<evidence type="ECO:0000256" key="1">
    <source>
        <dbReference type="ARBA" id="ARBA00006195"/>
    </source>
</evidence>
<evidence type="ECO:0000256" key="6">
    <source>
        <dbReference type="ARBA" id="ARBA00033443"/>
    </source>
</evidence>
<keyword evidence="4" id="KW-0808">Transferase</keyword>
<evidence type="ECO:0000256" key="7">
    <source>
        <dbReference type="ARBA" id="ARBA00048641"/>
    </source>
</evidence>
<feature type="domain" description="4'-phosphopantetheinyl transferase N-terminal" evidence="10">
    <location>
        <begin position="14"/>
        <end position="108"/>
    </location>
</feature>
<comment type="catalytic activity">
    <reaction evidence="8">
        <text>apo-[ACP] + acetyl-CoA = acetyl-[ACP] + adenosine 3',5'-bisphosphate + H(+)</text>
        <dbReference type="Rhea" id="RHEA:46564"/>
        <dbReference type="Rhea" id="RHEA-COMP:9621"/>
        <dbReference type="Rhea" id="RHEA-COMP:9690"/>
        <dbReference type="ChEBI" id="CHEBI:15378"/>
        <dbReference type="ChEBI" id="CHEBI:29999"/>
        <dbReference type="ChEBI" id="CHEBI:57288"/>
        <dbReference type="ChEBI" id="CHEBI:58343"/>
        <dbReference type="ChEBI" id="CHEBI:78446"/>
    </reaction>
    <physiologicalReaction direction="left-to-right" evidence="8">
        <dbReference type="Rhea" id="RHEA:46565"/>
    </physiologicalReaction>
</comment>
<reference evidence="12" key="1">
    <citation type="submission" date="2025-08" db="UniProtKB">
        <authorList>
            <consortium name="RefSeq"/>
        </authorList>
    </citation>
    <scope>IDENTIFICATION</scope>
    <source>
        <tissue evidence="12">Total insect</tissue>
    </source>
</reference>